<keyword evidence="2" id="KW-1185">Reference proteome</keyword>
<dbReference type="PATRIC" id="fig|1121326.3.peg.3394"/>
<sequence>MATVLNKELDLTLNQTSDGTLVTTIVTAEGVSADYDFTVLVDVSLVRQSAPAVTEHYFVANKYTAGSWVGTDTFHLAITPATSDADTVTAKAYGSYSKIS</sequence>
<dbReference type="Proteomes" id="UP000076603">
    <property type="component" value="Unassembled WGS sequence"/>
</dbReference>
<reference evidence="1 2" key="1">
    <citation type="submission" date="2016-04" db="EMBL/GenBank/DDBJ databases">
        <title>Genome sequence of Clostridium magnum DSM 2767.</title>
        <authorList>
            <person name="Poehlein A."/>
            <person name="Uhlig R."/>
            <person name="Fischer R."/>
            <person name="Bahl H."/>
            <person name="Daniel R."/>
        </authorList>
    </citation>
    <scope>NUCLEOTIDE SEQUENCE [LARGE SCALE GENOMIC DNA]</scope>
    <source>
        <strain evidence="1 2">DSM 2767</strain>
    </source>
</reference>
<proteinExistence type="predicted"/>
<evidence type="ECO:0000313" key="1">
    <source>
        <dbReference type="EMBL" id="KZL91599.1"/>
    </source>
</evidence>
<accession>A0A162SM41</accession>
<dbReference type="AlphaFoldDB" id="A0A162SM41"/>
<organism evidence="1 2">
    <name type="scientific">Clostridium magnum DSM 2767</name>
    <dbReference type="NCBI Taxonomy" id="1121326"/>
    <lineage>
        <taxon>Bacteria</taxon>
        <taxon>Bacillati</taxon>
        <taxon>Bacillota</taxon>
        <taxon>Clostridia</taxon>
        <taxon>Eubacteriales</taxon>
        <taxon>Clostridiaceae</taxon>
        <taxon>Clostridium</taxon>
    </lineage>
</organism>
<comment type="caution">
    <text evidence="1">The sequence shown here is derived from an EMBL/GenBank/DDBJ whole genome shotgun (WGS) entry which is preliminary data.</text>
</comment>
<dbReference type="RefSeq" id="WP_066624563.1">
    <property type="nucleotide sequence ID" value="NZ_FQXL01000005.1"/>
</dbReference>
<gene>
    <name evidence="1" type="ORF">CLMAG_33580</name>
</gene>
<protein>
    <submittedName>
        <fullName evidence="1">Uncharacterized protein</fullName>
    </submittedName>
</protein>
<evidence type="ECO:0000313" key="2">
    <source>
        <dbReference type="Proteomes" id="UP000076603"/>
    </source>
</evidence>
<name>A0A162SM41_9CLOT</name>
<dbReference type="EMBL" id="LWAE01000003">
    <property type="protein sequence ID" value="KZL91599.1"/>
    <property type="molecule type" value="Genomic_DNA"/>
</dbReference>
<dbReference type="STRING" id="1121326.CLMAG_33580"/>